<accession>A0A0D9X5L1</accession>
<feature type="domain" description="BTB" evidence="3">
    <location>
        <begin position="193"/>
        <end position="264"/>
    </location>
</feature>
<dbReference type="STRING" id="77586.A0A0D9X5L1"/>
<dbReference type="EnsemblPlants" id="LPERR08G06120.1">
    <property type="protein sequence ID" value="LPERR08G06120.1"/>
    <property type="gene ID" value="LPERR08G06120"/>
</dbReference>
<dbReference type="eggNOG" id="KOG1987">
    <property type="taxonomic scope" value="Eukaryota"/>
</dbReference>
<dbReference type="InterPro" id="IPR056423">
    <property type="entry name" value="BACK_BPM_SPOP"/>
</dbReference>
<dbReference type="InterPro" id="IPR000210">
    <property type="entry name" value="BTB/POZ_dom"/>
</dbReference>
<dbReference type="InterPro" id="IPR011333">
    <property type="entry name" value="SKP1/BTB/POZ_sf"/>
</dbReference>
<protein>
    <recommendedName>
        <fullName evidence="7">BTB domain-containing protein</fullName>
    </recommendedName>
</protein>
<dbReference type="Gene3D" id="3.30.710.10">
    <property type="entry name" value="Potassium Channel Kv1.1, Chain A"/>
    <property type="match status" value="1"/>
</dbReference>
<dbReference type="PROSITE" id="PS50144">
    <property type="entry name" value="MATH"/>
    <property type="match status" value="1"/>
</dbReference>
<reference evidence="5 6" key="1">
    <citation type="submission" date="2012-08" db="EMBL/GenBank/DDBJ databases">
        <title>Oryza genome evolution.</title>
        <authorList>
            <person name="Wing R.A."/>
        </authorList>
    </citation>
    <scope>NUCLEOTIDE SEQUENCE</scope>
</reference>
<dbReference type="SUPFAM" id="SSF49599">
    <property type="entry name" value="TRAF domain-like"/>
    <property type="match status" value="1"/>
</dbReference>
<reference evidence="5" key="3">
    <citation type="submission" date="2015-04" db="UniProtKB">
        <authorList>
            <consortium name="EnsemblPlants"/>
        </authorList>
    </citation>
    <scope>IDENTIFICATION</scope>
</reference>
<name>A0A0D9X5L1_9ORYZ</name>
<organism evidence="5 6">
    <name type="scientific">Leersia perrieri</name>
    <dbReference type="NCBI Taxonomy" id="77586"/>
    <lineage>
        <taxon>Eukaryota</taxon>
        <taxon>Viridiplantae</taxon>
        <taxon>Streptophyta</taxon>
        <taxon>Embryophyta</taxon>
        <taxon>Tracheophyta</taxon>
        <taxon>Spermatophyta</taxon>
        <taxon>Magnoliopsida</taxon>
        <taxon>Liliopsida</taxon>
        <taxon>Poales</taxon>
        <taxon>Poaceae</taxon>
        <taxon>BOP clade</taxon>
        <taxon>Oryzoideae</taxon>
        <taxon>Oryzeae</taxon>
        <taxon>Oryzinae</taxon>
        <taxon>Leersia</taxon>
    </lineage>
</organism>
<dbReference type="PANTHER" id="PTHR26379">
    <property type="entry name" value="BTB/POZ AND MATH DOMAIN-CONTAINING PROTEIN 1"/>
    <property type="match status" value="1"/>
</dbReference>
<dbReference type="Gene3D" id="1.25.40.420">
    <property type="match status" value="1"/>
</dbReference>
<dbReference type="Gramene" id="LPERR08G06120.1">
    <property type="protein sequence ID" value="LPERR08G06120.1"/>
    <property type="gene ID" value="LPERR08G06120"/>
</dbReference>
<dbReference type="GO" id="GO:0016567">
    <property type="term" value="P:protein ubiquitination"/>
    <property type="evidence" value="ECO:0007669"/>
    <property type="project" value="InterPro"/>
</dbReference>
<keyword evidence="6" id="KW-1185">Reference proteome</keyword>
<dbReference type="Pfam" id="PF00651">
    <property type="entry name" value="BTB"/>
    <property type="match status" value="1"/>
</dbReference>
<proteinExistence type="inferred from homology"/>
<dbReference type="CDD" id="cd00121">
    <property type="entry name" value="MATH"/>
    <property type="match status" value="1"/>
</dbReference>
<dbReference type="Proteomes" id="UP000032180">
    <property type="component" value="Chromosome 8"/>
</dbReference>
<evidence type="ECO:0000313" key="5">
    <source>
        <dbReference type="EnsemblPlants" id="LPERR08G06120.1"/>
    </source>
</evidence>
<comment type="pathway">
    <text evidence="1">Protein modification; protein ubiquitination.</text>
</comment>
<evidence type="ECO:0000256" key="2">
    <source>
        <dbReference type="ARBA" id="ARBA00010846"/>
    </source>
</evidence>
<evidence type="ECO:0000313" key="6">
    <source>
        <dbReference type="Proteomes" id="UP000032180"/>
    </source>
</evidence>
<sequence length="366" mass="40739">MSSSSSAAAAAAKTASRCTPETARGTHEFEIVGYSLHRGLGRGKFIRSAAFAVGGLDWCIRYYPDGDFRDECRDYVSAFVELLTAQDNVRALYSLGLVDHATGLPSPASMAMPAKPMLFDGPKFARGEEKFIRRSELEAASPYLRHDRLVIHCDVTVIKDPLVVSTAAGVEIEVPPSDILANLGGLFEDKKEADVRFIVEGEIFRAHKIVLAMRSPVFKAELYGPMRNRRIIRGHSSIVVEDMRPAVFRGLLHFIYTDSLPLDGSEDNDEMVKELLVAADRYGMERMKLMCESIICKSLDVESVANTLALADQHHCIKLKDACIQFISSLIKTDDLIATQGYQDLKRECPFVFVDIWEEAIKSRKI</sequence>
<dbReference type="HOGENOM" id="CLU_004253_2_0_1"/>
<feature type="domain" description="MATH" evidence="4">
    <location>
        <begin position="24"/>
        <end position="155"/>
    </location>
</feature>
<dbReference type="SUPFAM" id="SSF54695">
    <property type="entry name" value="POZ domain"/>
    <property type="match status" value="1"/>
</dbReference>
<evidence type="ECO:0008006" key="7">
    <source>
        <dbReference type="Google" id="ProtNLM"/>
    </source>
</evidence>
<dbReference type="InterPro" id="IPR008974">
    <property type="entry name" value="TRAF-like"/>
</dbReference>
<evidence type="ECO:0000256" key="1">
    <source>
        <dbReference type="ARBA" id="ARBA00004906"/>
    </source>
</evidence>
<dbReference type="Pfam" id="PF24570">
    <property type="entry name" value="BACK_BPM_SPOP"/>
    <property type="match status" value="1"/>
</dbReference>
<dbReference type="PROSITE" id="PS50097">
    <property type="entry name" value="BTB"/>
    <property type="match status" value="1"/>
</dbReference>
<dbReference type="AlphaFoldDB" id="A0A0D9X5L1"/>
<dbReference type="SMART" id="SM00225">
    <property type="entry name" value="BTB"/>
    <property type="match status" value="1"/>
</dbReference>
<dbReference type="Gene3D" id="2.60.210.10">
    <property type="entry name" value="Apoptosis, Tumor Necrosis Factor Receptor Associated Protein 2, Chain A"/>
    <property type="match status" value="1"/>
</dbReference>
<reference evidence="6" key="2">
    <citation type="submission" date="2013-12" db="EMBL/GenBank/DDBJ databases">
        <authorList>
            <person name="Yu Y."/>
            <person name="Lee S."/>
            <person name="de Baynast K."/>
            <person name="Wissotski M."/>
            <person name="Liu L."/>
            <person name="Talag J."/>
            <person name="Goicoechea J."/>
            <person name="Angelova A."/>
            <person name="Jetty R."/>
            <person name="Kudrna D."/>
            <person name="Golser W."/>
            <person name="Rivera L."/>
            <person name="Zhang J."/>
            <person name="Wing R."/>
        </authorList>
    </citation>
    <scope>NUCLEOTIDE SEQUENCE</scope>
</reference>
<evidence type="ECO:0000259" key="4">
    <source>
        <dbReference type="PROSITE" id="PS50144"/>
    </source>
</evidence>
<dbReference type="InterPro" id="IPR045005">
    <property type="entry name" value="BPM1-6"/>
</dbReference>
<evidence type="ECO:0000259" key="3">
    <source>
        <dbReference type="PROSITE" id="PS50097"/>
    </source>
</evidence>
<comment type="similarity">
    <text evidence="2">Belongs to the Tdpoz family.</text>
</comment>
<dbReference type="InterPro" id="IPR002083">
    <property type="entry name" value="MATH/TRAF_dom"/>
</dbReference>
<dbReference type="PANTHER" id="PTHR26379:SF474">
    <property type="entry name" value="OS08G0228200 PROTEIN"/>
    <property type="match status" value="1"/>
</dbReference>
<dbReference type="Pfam" id="PF22486">
    <property type="entry name" value="MATH_2"/>
    <property type="match status" value="1"/>
</dbReference>